<reference evidence="6 7" key="1">
    <citation type="submission" date="2019-08" db="EMBL/GenBank/DDBJ databases">
        <title>In-depth cultivation of the pig gut microbiome towards novel bacterial diversity and tailored functional studies.</title>
        <authorList>
            <person name="Wylensek D."/>
            <person name="Hitch T.C.A."/>
            <person name="Clavel T."/>
        </authorList>
    </citation>
    <scope>NUCLEOTIDE SEQUENCE [LARGE SCALE GENOMIC DNA]</scope>
    <source>
        <strain evidence="6 7">Oil+RF-744-WCA-WT-11</strain>
    </source>
</reference>
<dbReference type="PANTHER" id="PTHR47053:SF1">
    <property type="entry name" value="MUREIN DD-ENDOPEPTIDASE MEPH-RELATED"/>
    <property type="match status" value="1"/>
</dbReference>
<dbReference type="InterPro" id="IPR051202">
    <property type="entry name" value="Peptidase_C40"/>
</dbReference>
<organism evidence="6 7">
    <name type="scientific">Porcincola intestinalis</name>
    <dbReference type="NCBI Taxonomy" id="2606632"/>
    <lineage>
        <taxon>Bacteria</taxon>
        <taxon>Bacillati</taxon>
        <taxon>Bacillota</taxon>
        <taxon>Clostridia</taxon>
        <taxon>Lachnospirales</taxon>
        <taxon>Lachnospiraceae</taxon>
        <taxon>Porcincola</taxon>
    </lineage>
</organism>
<evidence type="ECO:0000256" key="3">
    <source>
        <dbReference type="ARBA" id="ARBA00022801"/>
    </source>
</evidence>
<evidence type="ECO:0000256" key="4">
    <source>
        <dbReference type="ARBA" id="ARBA00022807"/>
    </source>
</evidence>
<evidence type="ECO:0000259" key="5">
    <source>
        <dbReference type="PROSITE" id="PS51935"/>
    </source>
</evidence>
<protein>
    <submittedName>
        <fullName evidence="6">NlpC/P60 family protein</fullName>
    </submittedName>
</protein>
<dbReference type="SUPFAM" id="SSF54001">
    <property type="entry name" value="Cysteine proteinases"/>
    <property type="match status" value="1"/>
</dbReference>
<keyword evidence="7" id="KW-1185">Reference proteome</keyword>
<comment type="similarity">
    <text evidence="1">Belongs to the peptidase C40 family.</text>
</comment>
<comment type="caution">
    <text evidence="6">The sequence shown here is derived from an EMBL/GenBank/DDBJ whole genome shotgun (WGS) entry which is preliminary data.</text>
</comment>
<keyword evidence="4" id="KW-0788">Thiol protease</keyword>
<dbReference type="AlphaFoldDB" id="A0A6L5X7E1"/>
<dbReference type="InterPro" id="IPR000064">
    <property type="entry name" value="NLP_P60_dom"/>
</dbReference>
<keyword evidence="2" id="KW-0645">Protease</keyword>
<dbReference type="EMBL" id="VULZ01000006">
    <property type="protein sequence ID" value="MSS14794.1"/>
    <property type="molecule type" value="Genomic_DNA"/>
</dbReference>
<feature type="domain" description="NlpC/P60" evidence="5">
    <location>
        <begin position="192"/>
        <end position="314"/>
    </location>
</feature>
<gene>
    <name evidence="6" type="ORF">FYJ35_07010</name>
</gene>
<dbReference type="InterPro" id="IPR038765">
    <property type="entry name" value="Papain-like_cys_pep_sf"/>
</dbReference>
<evidence type="ECO:0000313" key="7">
    <source>
        <dbReference type="Proteomes" id="UP000481852"/>
    </source>
</evidence>
<dbReference type="GO" id="GO:0006508">
    <property type="term" value="P:proteolysis"/>
    <property type="evidence" value="ECO:0007669"/>
    <property type="project" value="UniProtKB-KW"/>
</dbReference>
<dbReference type="Pfam" id="PF00877">
    <property type="entry name" value="NLPC_P60"/>
    <property type="match status" value="1"/>
</dbReference>
<accession>A0A6L5X7E1</accession>
<dbReference type="PROSITE" id="PS51935">
    <property type="entry name" value="NLPC_P60"/>
    <property type="match status" value="1"/>
</dbReference>
<dbReference type="Gene3D" id="2.30.30.40">
    <property type="entry name" value="SH3 Domains"/>
    <property type="match status" value="1"/>
</dbReference>
<dbReference type="GO" id="GO:0008234">
    <property type="term" value="F:cysteine-type peptidase activity"/>
    <property type="evidence" value="ECO:0007669"/>
    <property type="project" value="UniProtKB-KW"/>
</dbReference>
<proteinExistence type="inferred from homology"/>
<dbReference type="Gene3D" id="3.90.1720.10">
    <property type="entry name" value="endopeptidase domain like (from Nostoc punctiforme)"/>
    <property type="match status" value="1"/>
</dbReference>
<evidence type="ECO:0000313" key="6">
    <source>
        <dbReference type="EMBL" id="MSS14794.1"/>
    </source>
</evidence>
<evidence type="ECO:0000256" key="2">
    <source>
        <dbReference type="ARBA" id="ARBA00022670"/>
    </source>
</evidence>
<dbReference type="PANTHER" id="PTHR47053">
    <property type="entry name" value="MUREIN DD-ENDOPEPTIDASE MEPH-RELATED"/>
    <property type="match status" value="1"/>
</dbReference>
<name>A0A6L5X7E1_9FIRM</name>
<dbReference type="Proteomes" id="UP000481852">
    <property type="component" value="Unassembled WGS sequence"/>
</dbReference>
<sequence>MDRPYFKNCIRLYEGEVKRMQLGTDVYYMTKVPQAFLYEKDGTVADEVLSGWILQRLPEKAERGSASDARIPVQTHYGYRGYIDPSALRPIALDAIRRRAAGEKTMVVTKQFADLLSQPRVQGQILTTLSVGSFLQLINPAEHGYLLVEVADGQRGYMPASSLSGRKDSDGYFLCGCDPSWFHSQQPSADPDTLRQQIVRCAESYLGVQYRWGGHSGSGTDCSGLTFMSYLMNGILIYRDAELHDDYPVHEISWADKKPADLLYFPGHVAMYLGNGRYLHSTGFARDFGCVYGSLVEGEPGYRPDLEGKCTAVGSIFS</sequence>
<keyword evidence="3" id="KW-0378">Hydrolase</keyword>
<evidence type="ECO:0000256" key="1">
    <source>
        <dbReference type="ARBA" id="ARBA00007074"/>
    </source>
</evidence>